<evidence type="ECO:0000256" key="1">
    <source>
        <dbReference type="SAM" id="Phobius"/>
    </source>
</evidence>
<accession>A0A3B0U6Z1</accession>
<dbReference type="AlphaFoldDB" id="A0A3B0U6Z1"/>
<name>A0A3B0U6Z1_9ZZZZ</name>
<feature type="transmembrane region" description="Helical" evidence="1">
    <location>
        <begin position="73"/>
        <end position="100"/>
    </location>
</feature>
<evidence type="ECO:0000313" key="2">
    <source>
        <dbReference type="EMBL" id="VAW26118.1"/>
    </source>
</evidence>
<keyword evidence="1" id="KW-0812">Transmembrane</keyword>
<protein>
    <submittedName>
        <fullName evidence="2">Uncharacterized protein</fullName>
    </submittedName>
</protein>
<keyword evidence="1" id="KW-0472">Membrane</keyword>
<sequence>MKDVKQLLIHSYDAPLNEEEKRRLQDGLAHSEVLIKEKETMDNLRTKIAAFEADFSTGFTEKLMQRVAGERGFAFLAVFRTIALSGVAAIILVLLTVYFVDGSLNLDSLLGINSYAPALGLLSIF</sequence>
<gene>
    <name evidence="2" type="ORF">MNBD_BACTEROID07-972</name>
</gene>
<dbReference type="EMBL" id="UOET01000008">
    <property type="protein sequence ID" value="VAW26118.1"/>
    <property type="molecule type" value="Genomic_DNA"/>
</dbReference>
<organism evidence="2">
    <name type="scientific">hydrothermal vent metagenome</name>
    <dbReference type="NCBI Taxonomy" id="652676"/>
    <lineage>
        <taxon>unclassified sequences</taxon>
        <taxon>metagenomes</taxon>
        <taxon>ecological metagenomes</taxon>
    </lineage>
</organism>
<proteinExistence type="predicted"/>
<keyword evidence="1" id="KW-1133">Transmembrane helix</keyword>
<reference evidence="2" key="1">
    <citation type="submission" date="2018-06" db="EMBL/GenBank/DDBJ databases">
        <authorList>
            <person name="Zhirakovskaya E."/>
        </authorList>
    </citation>
    <scope>NUCLEOTIDE SEQUENCE</scope>
</reference>